<dbReference type="AlphaFoldDB" id="A0A8J2FMI5"/>
<proteinExistence type="inferred from homology"/>
<sequence>MRNRLDLLAEHLRSTGKKAFVAYLTAGDPSLSLTKELVLALAGCGTDLVELGVPFSDPMADGIVNQLSSQRALQAGTTLPKILELVADLREQCSVPLVLFTYLNPIFRFGLERFGKEALQCGVDAVLVVDLPPDASWEWAPWQAIVPRILLVAPTTSSERRRAIARKAQGFLYYVSREGVTGMREDLPRSLATELRELKEIASVPVFCGFGISKPEQARKVAEAADGVVVGSALVHTIGELGSSPQLVQEVTRQAQTFAEAVHSLP</sequence>
<evidence type="ECO:0000256" key="6">
    <source>
        <dbReference type="ARBA" id="ARBA00023141"/>
    </source>
</evidence>
<feature type="active site" description="Proton acceptor" evidence="9">
    <location>
        <position position="61"/>
    </location>
</feature>
<dbReference type="GO" id="GO:0005829">
    <property type="term" value="C:cytosol"/>
    <property type="evidence" value="ECO:0007669"/>
    <property type="project" value="TreeGrafter"/>
</dbReference>
<comment type="pathway">
    <text evidence="2 9">Amino-acid biosynthesis; L-tryptophan biosynthesis; L-tryptophan from chorismate: step 5/5.</text>
</comment>
<keyword evidence="5 9" id="KW-0822">Tryptophan biosynthesis</keyword>
<dbReference type="PANTHER" id="PTHR43406">
    <property type="entry name" value="TRYPTOPHAN SYNTHASE, ALPHA CHAIN"/>
    <property type="match status" value="1"/>
</dbReference>
<dbReference type="InterPro" id="IPR011060">
    <property type="entry name" value="RibuloseP-bd_barrel"/>
</dbReference>
<reference evidence="11" key="1">
    <citation type="submission" date="2021-02" db="EMBL/GenBank/DDBJ databases">
        <authorList>
            <person name="Cremers G."/>
            <person name="Picone N."/>
        </authorList>
    </citation>
    <scope>NUCLEOTIDE SEQUENCE</scope>
    <source>
        <strain evidence="11">PQ17</strain>
    </source>
</reference>
<evidence type="ECO:0000313" key="11">
    <source>
        <dbReference type="EMBL" id="CAF0688902.1"/>
    </source>
</evidence>
<dbReference type="Proteomes" id="UP000663859">
    <property type="component" value="Unassembled WGS sequence"/>
</dbReference>
<feature type="active site" description="Proton acceptor" evidence="9">
    <location>
        <position position="50"/>
    </location>
</feature>
<dbReference type="CDD" id="cd04724">
    <property type="entry name" value="Tryptophan_synthase_alpha"/>
    <property type="match status" value="1"/>
</dbReference>
<evidence type="ECO:0000313" key="12">
    <source>
        <dbReference type="Proteomes" id="UP000663859"/>
    </source>
</evidence>
<evidence type="ECO:0000256" key="9">
    <source>
        <dbReference type="HAMAP-Rule" id="MF_00131"/>
    </source>
</evidence>
<dbReference type="NCBIfam" id="TIGR00262">
    <property type="entry name" value="trpA"/>
    <property type="match status" value="1"/>
</dbReference>
<evidence type="ECO:0000256" key="2">
    <source>
        <dbReference type="ARBA" id="ARBA00004733"/>
    </source>
</evidence>
<evidence type="ECO:0000256" key="4">
    <source>
        <dbReference type="ARBA" id="ARBA00022605"/>
    </source>
</evidence>
<dbReference type="SUPFAM" id="SSF51366">
    <property type="entry name" value="Ribulose-phoshate binding barrel"/>
    <property type="match status" value="1"/>
</dbReference>
<protein>
    <recommendedName>
        <fullName evidence="9">Tryptophan synthase alpha chain</fullName>
        <ecNumber evidence="9">4.2.1.20</ecNumber>
    </recommendedName>
</protein>
<evidence type="ECO:0000256" key="10">
    <source>
        <dbReference type="RuleBase" id="RU003662"/>
    </source>
</evidence>
<organism evidence="11 12">
    <name type="scientific">Candidatus Methylacidithermus pantelleriae</name>
    <dbReference type="NCBI Taxonomy" id="2744239"/>
    <lineage>
        <taxon>Bacteria</taxon>
        <taxon>Pseudomonadati</taxon>
        <taxon>Verrucomicrobiota</taxon>
        <taxon>Methylacidiphilae</taxon>
        <taxon>Methylacidiphilales</taxon>
        <taxon>Methylacidiphilaceae</taxon>
        <taxon>Candidatus Methylacidithermus</taxon>
    </lineage>
</organism>
<dbReference type="PROSITE" id="PS00167">
    <property type="entry name" value="TRP_SYNTHASE_ALPHA"/>
    <property type="match status" value="1"/>
</dbReference>
<dbReference type="EC" id="4.2.1.20" evidence="9"/>
<dbReference type="HAMAP" id="MF_00131">
    <property type="entry name" value="Trp_synth_alpha"/>
    <property type="match status" value="1"/>
</dbReference>
<evidence type="ECO:0000256" key="1">
    <source>
        <dbReference type="ARBA" id="ARBA00003365"/>
    </source>
</evidence>
<evidence type="ECO:0000256" key="8">
    <source>
        <dbReference type="ARBA" id="ARBA00049047"/>
    </source>
</evidence>
<keyword evidence="4 9" id="KW-0028">Amino-acid biosynthesis</keyword>
<comment type="caution">
    <text evidence="11">The sequence shown here is derived from an EMBL/GenBank/DDBJ whole genome shotgun (WGS) entry which is preliminary data.</text>
</comment>
<comment type="function">
    <text evidence="1 9">The alpha subunit is responsible for the aldol cleavage of indoleglycerol phosphate to indole and glyceraldehyde 3-phosphate.</text>
</comment>
<evidence type="ECO:0000256" key="5">
    <source>
        <dbReference type="ARBA" id="ARBA00022822"/>
    </source>
</evidence>
<dbReference type="FunFam" id="3.20.20.70:FF:000037">
    <property type="entry name" value="Tryptophan synthase alpha chain"/>
    <property type="match status" value="1"/>
</dbReference>
<dbReference type="EMBL" id="CAJNOB010000001">
    <property type="protein sequence ID" value="CAF0688902.1"/>
    <property type="molecule type" value="Genomic_DNA"/>
</dbReference>
<comment type="similarity">
    <text evidence="9 10">Belongs to the TrpA family.</text>
</comment>
<dbReference type="Gene3D" id="3.20.20.70">
    <property type="entry name" value="Aldolase class I"/>
    <property type="match status" value="1"/>
</dbReference>
<dbReference type="InterPro" id="IPR002028">
    <property type="entry name" value="Trp_synthase_suA"/>
</dbReference>
<dbReference type="PANTHER" id="PTHR43406:SF1">
    <property type="entry name" value="TRYPTOPHAN SYNTHASE ALPHA CHAIN, CHLOROPLASTIC"/>
    <property type="match status" value="1"/>
</dbReference>
<dbReference type="RefSeq" id="WP_214096164.1">
    <property type="nucleotide sequence ID" value="NZ_CAJNOB010000001.1"/>
</dbReference>
<gene>
    <name evidence="9 11" type="primary">trpA</name>
    <name evidence="11" type="ORF">MPNT_10045</name>
</gene>
<dbReference type="GO" id="GO:0004834">
    <property type="term" value="F:tryptophan synthase activity"/>
    <property type="evidence" value="ECO:0007669"/>
    <property type="project" value="UniProtKB-UniRule"/>
</dbReference>
<dbReference type="InterPro" id="IPR013785">
    <property type="entry name" value="Aldolase_TIM"/>
</dbReference>
<comment type="subunit">
    <text evidence="3 9">Tetramer of two alpha and two beta chains.</text>
</comment>
<keyword evidence="7 9" id="KW-0456">Lyase</keyword>
<evidence type="ECO:0000256" key="7">
    <source>
        <dbReference type="ARBA" id="ARBA00023239"/>
    </source>
</evidence>
<comment type="catalytic activity">
    <reaction evidence="8 9">
        <text>(1S,2R)-1-C-(indol-3-yl)glycerol 3-phosphate + L-serine = D-glyceraldehyde 3-phosphate + L-tryptophan + H2O</text>
        <dbReference type="Rhea" id="RHEA:10532"/>
        <dbReference type="ChEBI" id="CHEBI:15377"/>
        <dbReference type="ChEBI" id="CHEBI:33384"/>
        <dbReference type="ChEBI" id="CHEBI:57912"/>
        <dbReference type="ChEBI" id="CHEBI:58866"/>
        <dbReference type="ChEBI" id="CHEBI:59776"/>
        <dbReference type="EC" id="4.2.1.20"/>
    </reaction>
</comment>
<dbReference type="InterPro" id="IPR018204">
    <property type="entry name" value="Trp_synthase_alpha_AS"/>
</dbReference>
<keyword evidence="12" id="KW-1185">Reference proteome</keyword>
<keyword evidence="6 9" id="KW-0057">Aromatic amino acid biosynthesis</keyword>
<evidence type="ECO:0000256" key="3">
    <source>
        <dbReference type="ARBA" id="ARBA00011270"/>
    </source>
</evidence>
<dbReference type="UniPathway" id="UPA00035">
    <property type="reaction ID" value="UER00044"/>
</dbReference>
<name>A0A8J2FMI5_9BACT</name>
<dbReference type="Pfam" id="PF00290">
    <property type="entry name" value="Trp_syntA"/>
    <property type="match status" value="1"/>
</dbReference>
<accession>A0A8J2FMI5</accession>